<keyword evidence="1" id="KW-0812">Transmembrane</keyword>
<accession>A0A6A3G3R4</accession>
<comment type="caution">
    <text evidence="2">The sequence shown here is derived from an EMBL/GenBank/DDBJ whole genome shotgun (WGS) entry which is preliminary data.</text>
</comment>
<dbReference type="EMBL" id="QXFU01012364">
    <property type="protein sequence ID" value="KAE8951673.1"/>
    <property type="molecule type" value="Genomic_DNA"/>
</dbReference>
<evidence type="ECO:0000256" key="1">
    <source>
        <dbReference type="SAM" id="Phobius"/>
    </source>
</evidence>
<organism evidence="2 3">
    <name type="scientific">Phytophthora rubi</name>
    <dbReference type="NCBI Taxonomy" id="129364"/>
    <lineage>
        <taxon>Eukaryota</taxon>
        <taxon>Sar</taxon>
        <taxon>Stramenopiles</taxon>
        <taxon>Oomycota</taxon>
        <taxon>Peronosporomycetes</taxon>
        <taxon>Peronosporales</taxon>
        <taxon>Peronosporaceae</taxon>
        <taxon>Phytophthora</taxon>
    </lineage>
</organism>
<evidence type="ECO:0000313" key="2">
    <source>
        <dbReference type="EMBL" id="KAE8951673.1"/>
    </source>
</evidence>
<gene>
    <name evidence="2" type="ORF">PR002_g32906</name>
</gene>
<reference evidence="2 3" key="1">
    <citation type="submission" date="2018-09" db="EMBL/GenBank/DDBJ databases">
        <title>Genomic investigation of the strawberry pathogen Phytophthora fragariae indicates pathogenicity is determined by transcriptional variation in three key races.</title>
        <authorList>
            <person name="Adams T.M."/>
            <person name="Armitage A.D."/>
            <person name="Sobczyk M.K."/>
            <person name="Bates H.J."/>
            <person name="Dunwell J.M."/>
            <person name="Nellist C.F."/>
            <person name="Harrison R.J."/>
        </authorList>
    </citation>
    <scope>NUCLEOTIDE SEQUENCE [LARGE SCALE GENOMIC DNA]</scope>
    <source>
        <strain evidence="2 3">SCRP324</strain>
    </source>
</reference>
<feature type="transmembrane region" description="Helical" evidence="1">
    <location>
        <begin position="81"/>
        <end position="103"/>
    </location>
</feature>
<keyword evidence="1" id="KW-0472">Membrane</keyword>
<feature type="transmembrane region" description="Helical" evidence="1">
    <location>
        <begin position="6"/>
        <end position="26"/>
    </location>
</feature>
<feature type="non-terminal residue" evidence="2">
    <location>
        <position position="113"/>
    </location>
</feature>
<proteinExistence type="predicted"/>
<protein>
    <submittedName>
        <fullName evidence="2">Uncharacterized protein</fullName>
    </submittedName>
</protein>
<name>A0A6A3G3R4_9STRA</name>
<dbReference type="AlphaFoldDB" id="A0A6A3G3R4"/>
<keyword evidence="1" id="KW-1133">Transmembrane helix</keyword>
<evidence type="ECO:0000313" key="3">
    <source>
        <dbReference type="Proteomes" id="UP000435112"/>
    </source>
</evidence>
<dbReference type="Proteomes" id="UP000435112">
    <property type="component" value="Unassembled WGS sequence"/>
</dbReference>
<sequence length="113" mass="12995">MFTLHVGRLLLLVHILLLVHVIQIICNSMRRKLIFFVKLVQRLGKRSVARRLDGVSRRCCSVHLRCFGQRLVYLRCTLTDVIILILMCGFGCLGSSMRLLAAINRVQLIQHLL</sequence>